<feature type="domain" description="Pseudouridine synthase RsuA/RluA-like" evidence="6">
    <location>
        <begin position="93"/>
        <end position="247"/>
    </location>
</feature>
<dbReference type="PANTHER" id="PTHR21600:SF44">
    <property type="entry name" value="RIBOSOMAL LARGE SUBUNIT PSEUDOURIDINE SYNTHASE D"/>
    <property type="match status" value="1"/>
</dbReference>
<evidence type="ECO:0000256" key="2">
    <source>
        <dbReference type="ARBA" id="ARBA00010876"/>
    </source>
</evidence>
<dbReference type="Proteomes" id="UP000461585">
    <property type="component" value="Unassembled WGS sequence"/>
</dbReference>
<comment type="catalytic activity">
    <reaction evidence="1 5">
        <text>a uridine in RNA = a pseudouridine in RNA</text>
        <dbReference type="Rhea" id="RHEA:48348"/>
        <dbReference type="Rhea" id="RHEA-COMP:12068"/>
        <dbReference type="Rhea" id="RHEA-COMP:12069"/>
        <dbReference type="ChEBI" id="CHEBI:65314"/>
        <dbReference type="ChEBI" id="CHEBI:65315"/>
    </reaction>
</comment>
<feature type="active site" evidence="3">
    <location>
        <position position="140"/>
    </location>
</feature>
<dbReference type="EC" id="5.4.99.-" evidence="5"/>
<keyword evidence="4" id="KW-0694">RNA-binding</keyword>
<dbReference type="GO" id="GO:0003723">
    <property type="term" value="F:RNA binding"/>
    <property type="evidence" value="ECO:0007669"/>
    <property type="project" value="UniProtKB-KW"/>
</dbReference>
<dbReference type="PROSITE" id="PS50889">
    <property type="entry name" value="S4"/>
    <property type="match status" value="1"/>
</dbReference>
<evidence type="ECO:0000256" key="3">
    <source>
        <dbReference type="PIRSR" id="PIRSR606225-1"/>
    </source>
</evidence>
<comment type="function">
    <text evidence="5">Responsible for synthesis of pseudouridine from uracil.</text>
</comment>
<dbReference type="NCBIfam" id="TIGR00005">
    <property type="entry name" value="rluA_subfam"/>
    <property type="match status" value="1"/>
</dbReference>
<dbReference type="InterPro" id="IPR006145">
    <property type="entry name" value="PsdUridine_synth_RsuA/RluA"/>
</dbReference>
<evidence type="ECO:0000313" key="8">
    <source>
        <dbReference type="Proteomes" id="UP000461585"/>
    </source>
</evidence>
<organism evidence="7 8">
    <name type="scientific">Anaerotalea alkaliphila</name>
    <dbReference type="NCBI Taxonomy" id="2662126"/>
    <lineage>
        <taxon>Bacteria</taxon>
        <taxon>Bacillati</taxon>
        <taxon>Bacillota</taxon>
        <taxon>Clostridia</taxon>
        <taxon>Eubacteriales</taxon>
        <taxon>Anaerotalea</taxon>
    </lineage>
</organism>
<name>A0A7X5HXX8_9FIRM</name>
<dbReference type="SUPFAM" id="SSF55120">
    <property type="entry name" value="Pseudouridine synthase"/>
    <property type="match status" value="1"/>
</dbReference>
<dbReference type="CDD" id="cd00165">
    <property type="entry name" value="S4"/>
    <property type="match status" value="1"/>
</dbReference>
<dbReference type="GO" id="GO:0140098">
    <property type="term" value="F:catalytic activity, acting on RNA"/>
    <property type="evidence" value="ECO:0007669"/>
    <property type="project" value="UniProtKB-ARBA"/>
</dbReference>
<dbReference type="GO" id="GO:0009982">
    <property type="term" value="F:pseudouridine synthase activity"/>
    <property type="evidence" value="ECO:0007669"/>
    <property type="project" value="InterPro"/>
</dbReference>
<dbReference type="GO" id="GO:0000455">
    <property type="term" value="P:enzyme-directed rRNA pseudouridine synthesis"/>
    <property type="evidence" value="ECO:0007669"/>
    <property type="project" value="TreeGrafter"/>
</dbReference>
<evidence type="ECO:0000256" key="4">
    <source>
        <dbReference type="PROSITE-ProRule" id="PRU00182"/>
    </source>
</evidence>
<comment type="similarity">
    <text evidence="2 5">Belongs to the pseudouridine synthase RluA family.</text>
</comment>
<dbReference type="EMBL" id="JAAEEH010000053">
    <property type="protein sequence ID" value="NDL68697.1"/>
    <property type="molecule type" value="Genomic_DNA"/>
</dbReference>
<evidence type="ECO:0000256" key="1">
    <source>
        <dbReference type="ARBA" id="ARBA00000073"/>
    </source>
</evidence>
<dbReference type="SUPFAM" id="SSF55174">
    <property type="entry name" value="Alpha-L RNA-binding motif"/>
    <property type="match status" value="1"/>
</dbReference>
<reference evidence="7 8" key="1">
    <citation type="submission" date="2020-01" db="EMBL/GenBank/DDBJ databases">
        <title>Anaeroalcalibacter tamaniensis gen. nov., sp. nov., moderately halophilic strictly anaerobic fermenter bacterium from mud volcano of Taman peninsula.</title>
        <authorList>
            <person name="Frolova A."/>
            <person name="Merkel A.Y."/>
            <person name="Slobodkin A.I."/>
        </authorList>
    </citation>
    <scope>NUCLEOTIDE SEQUENCE [LARGE SCALE GENOMIC DNA]</scope>
    <source>
        <strain evidence="7 8">F-3ap</strain>
    </source>
</reference>
<dbReference type="InterPro" id="IPR020103">
    <property type="entry name" value="PsdUridine_synth_cat_dom_sf"/>
</dbReference>
<dbReference type="RefSeq" id="WP_162371416.1">
    <property type="nucleotide sequence ID" value="NZ_JAAEEH010000053.1"/>
</dbReference>
<dbReference type="InterPro" id="IPR006225">
    <property type="entry name" value="PsdUridine_synth_RluC/D"/>
</dbReference>
<dbReference type="AlphaFoldDB" id="A0A7X5HXX8"/>
<keyword evidence="8" id="KW-1185">Reference proteome</keyword>
<dbReference type="PANTHER" id="PTHR21600">
    <property type="entry name" value="MITOCHONDRIAL RNA PSEUDOURIDINE SYNTHASE"/>
    <property type="match status" value="1"/>
</dbReference>
<keyword evidence="5" id="KW-0413">Isomerase</keyword>
<dbReference type="CDD" id="cd02869">
    <property type="entry name" value="PseudoU_synth_RluA_like"/>
    <property type="match status" value="1"/>
</dbReference>
<evidence type="ECO:0000313" key="7">
    <source>
        <dbReference type="EMBL" id="NDL68697.1"/>
    </source>
</evidence>
<gene>
    <name evidence="7" type="ORF">GXN74_13210</name>
</gene>
<dbReference type="Gene3D" id="3.30.2350.10">
    <property type="entry name" value="Pseudouridine synthase"/>
    <property type="match status" value="1"/>
</dbReference>
<comment type="caution">
    <text evidence="7">The sequence shown here is derived from an EMBL/GenBank/DDBJ whole genome shotgun (WGS) entry which is preliminary data.</text>
</comment>
<dbReference type="InterPro" id="IPR050188">
    <property type="entry name" value="RluA_PseudoU_synthase"/>
</dbReference>
<protein>
    <recommendedName>
        <fullName evidence="5">Pseudouridine synthase</fullName>
        <ecNumber evidence="5">5.4.99.-</ecNumber>
    </recommendedName>
</protein>
<evidence type="ECO:0000256" key="5">
    <source>
        <dbReference type="RuleBase" id="RU362028"/>
    </source>
</evidence>
<sequence>MKEHDRQAALRFRVEAGQGNTKLKDFLKGTGGLSGRLLKKAAKAGGVLVNGRPAPMDRTLEEGDRVEVRMEERGVQSFEPQPMELAILYEDRDILVVEKPPFLLVHPTPNHPAGTLANGILHHLRREDPRAIVRLVGRLDRDTSGLVLVAKDAHAHMRLSEEGAVEEKAYLALVHGRPDPPQGTYDQPIGKSPDDPVRRQVLPGGRESRTRYQVLGTWEHPQAGEVSLVSLTLETGRTHQIRVHLSHGGHPLLGDPLYGIPGETVPGRQALHCHRLVLRHPRTGEQLGFESPLPPDLGALLPAPGSCGEPGTML</sequence>
<proteinExistence type="inferred from homology"/>
<dbReference type="Pfam" id="PF00849">
    <property type="entry name" value="PseudoU_synth_2"/>
    <property type="match status" value="1"/>
</dbReference>
<accession>A0A7X5HXX8</accession>
<evidence type="ECO:0000259" key="6">
    <source>
        <dbReference type="Pfam" id="PF00849"/>
    </source>
</evidence>